<dbReference type="Proteomes" id="UP000649151">
    <property type="component" value="Unassembled WGS sequence"/>
</dbReference>
<reference evidence="2 3" key="1">
    <citation type="submission" date="2020-08" db="EMBL/GenBank/DDBJ databases">
        <title>Genome public.</title>
        <authorList>
            <person name="Liu C."/>
            <person name="Sun Q."/>
        </authorList>
    </citation>
    <scope>NUCLEOTIDE SEQUENCE [LARGE SCALE GENOMIC DNA]</scope>
    <source>
        <strain evidence="2 3">NSJ-27</strain>
    </source>
</reference>
<dbReference type="InterPro" id="IPR001509">
    <property type="entry name" value="Epimerase_deHydtase"/>
</dbReference>
<sequence length="339" mass="38127">MANLYLVTGATGHLGNTIIQKLLQKGCHVRGLALPSDQTPPFQSPNMELIRGDLRDIQSLIALFKDTDENTVLIHTAAILSAAPKFEHLVYDINVNGTEQLLRMCIMHHTKKFIYVSSSHAIPITNTIIKESNQFNADALETIFAKTKAIASRLVLDYGAKGLDACILQPSGMLGPGDYGTGHLTQLIMDFMNHKTTIDVKGGYDFVDVRDVADAVISSINNGISGESYLCTNQYYEVQQLFQMLQKITGRKPAKTMVPMWFSKLMVYFHQNYRNPFLQPPLTTSYELYSIPEKITFSHQKAKKQLHYTPRPIEETLLDTAQWLVCHHMVQPRPLGCKI</sequence>
<dbReference type="RefSeq" id="WP_186996676.1">
    <property type="nucleotide sequence ID" value="NZ_JACOQK010000001.1"/>
</dbReference>
<evidence type="ECO:0000313" key="3">
    <source>
        <dbReference type="Proteomes" id="UP000649151"/>
    </source>
</evidence>
<keyword evidence="3" id="KW-1185">Reference proteome</keyword>
<evidence type="ECO:0000259" key="1">
    <source>
        <dbReference type="Pfam" id="PF01370"/>
    </source>
</evidence>
<protein>
    <submittedName>
        <fullName evidence="2">NAD-dependent epimerase/dehydratase family protein</fullName>
    </submittedName>
</protein>
<name>A0ABR7IS08_9CLOT</name>
<organism evidence="2 3">
    <name type="scientific">Clostridium facile</name>
    <dbReference type="NCBI Taxonomy" id="2763035"/>
    <lineage>
        <taxon>Bacteria</taxon>
        <taxon>Bacillati</taxon>
        <taxon>Bacillota</taxon>
        <taxon>Clostridia</taxon>
        <taxon>Eubacteriales</taxon>
        <taxon>Clostridiaceae</taxon>
        <taxon>Clostridium</taxon>
    </lineage>
</organism>
<proteinExistence type="predicted"/>
<feature type="domain" description="NAD-dependent epimerase/dehydratase" evidence="1">
    <location>
        <begin position="6"/>
        <end position="229"/>
    </location>
</feature>
<dbReference type="Gene3D" id="3.40.50.720">
    <property type="entry name" value="NAD(P)-binding Rossmann-like Domain"/>
    <property type="match status" value="1"/>
</dbReference>
<dbReference type="PANTHER" id="PTHR43245">
    <property type="entry name" value="BIFUNCTIONAL POLYMYXIN RESISTANCE PROTEIN ARNA"/>
    <property type="match status" value="1"/>
</dbReference>
<evidence type="ECO:0000313" key="2">
    <source>
        <dbReference type="EMBL" id="MBC5787930.1"/>
    </source>
</evidence>
<comment type="caution">
    <text evidence="2">The sequence shown here is derived from an EMBL/GenBank/DDBJ whole genome shotgun (WGS) entry which is preliminary data.</text>
</comment>
<accession>A0ABR7IS08</accession>
<gene>
    <name evidence="2" type="ORF">H8Z77_07870</name>
</gene>
<dbReference type="SUPFAM" id="SSF51735">
    <property type="entry name" value="NAD(P)-binding Rossmann-fold domains"/>
    <property type="match status" value="1"/>
</dbReference>
<dbReference type="EMBL" id="JACOQK010000001">
    <property type="protein sequence ID" value="MBC5787930.1"/>
    <property type="molecule type" value="Genomic_DNA"/>
</dbReference>
<dbReference type="Pfam" id="PF01370">
    <property type="entry name" value="Epimerase"/>
    <property type="match status" value="1"/>
</dbReference>
<dbReference type="InterPro" id="IPR036291">
    <property type="entry name" value="NAD(P)-bd_dom_sf"/>
</dbReference>
<dbReference type="InterPro" id="IPR050177">
    <property type="entry name" value="Lipid_A_modif_metabolic_enz"/>
</dbReference>